<proteinExistence type="predicted"/>
<comment type="caution">
    <text evidence="1">The sequence shown here is derived from an EMBL/GenBank/DDBJ whole genome shotgun (WGS) entry which is preliminary data.</text>
</comment>
<dbReference type="AlphaFoldDB" id="A0A176WPF3"/>
<dbReference type="EMBL" id="LVLJ01000283">
    <property type="protein sequence ID" value="OAE35038.1"/>
    <property type="molecule type" value="Genomic_DNA"/>
</dbReference>
<dbReference type="Proteomes" id="UP000077202">
    <property type="component" value="Unassembled WGS sequence"/>
</dbReference>
<evidence type="ECO:0000313" key="2">
    <source>
        <dbReference type="Proteomes" id="UP000077202"/>
    </source>
</evidence>
<name>A0A176WPF3_MARPO</name>
<organism evidence="1 2">
    <name type="scientific">Marchantia polymorpha subsp. ruderalis</name>
    <dbReference type="NCBI Taxonomy" id="1480154"/>
    <lineage>
        <taxon>Eukaryota</taxon>
        <taxon>Viridiplantae</taxon>
        <taxon>Streptophyta</taxon>
        <taxon>Embryophyta</taxon>
        <taxon>Marchantiophyta</taxon>
        <taxon>Marchantiopsida</taxon>
        <taxon>Marchantiidae</taxon>
        <taxon>Marchantiales</taxon>
        <taxon>Marchantiaceae</taxon>
        <taxon>Marchantia</taxon>
    </lineage>
</organism>
<reference evidence="1" key="1">
    <citation type="submission" date="2016-03" db="EMBL/GenBank/DDBJ databases">
        <title>Mechanisms controlling the formation of the plant cell surface in tip-growing cells are functionally conserved among land plants.</title>
        <authorList>
            <person name="Honkanen S."/>
            <person name="Jones V.A."/>
            <person name="Morieri G."/>
            <person name="Champion C."/>
            <person name="Hetherington A.J."/>
            <person name="Kelly S."/>
            <person name="Saint-Marcoux D."/>
            <person name="Proust H."/>
            <person name="Prescott H."/>
            <person name="Dolan L."/>
        </authorList>
    </citation>
    <scope>NUCLEOTIDE SEQUENCE [LARGE SCALE GENOMIC DNA]</scope>
    <source>
        <tissue evidence="1">Whole gametophyte</tissue>
    </source>
</reference>
<keyword evidence="2" id="KW-1185">Reference proteome</keyword>
<evidence type="ECO:0000313" key="1">
    <source>
        <dbReference type="EMBL" id="OAE35038.1"/>
    </source>
</evidence>
<protein>
    <submittedName>
        <fullName evidence="1">Uncharacterized protein</fullName>
    </submittedName>
</protein>
<sequence length="168" mass="18787">MQSEAPGAGTTPFHPKIAREVIAKLLARGEHFINLVKGVMLGASTSVYLNGAKTFGFSVERGVRQECPLAPLLFALATQPLMTLMKHNFQLWQLKGFKVGDSVFLDYSLFADDMEVFSDELFTFFQELRFVLAKYEISSDARLNLTQSSILYWGWAGLLTGWPSEVVL</sequence>
<dbReference type="PANTHER" id="PTHR31635">
    <property type="entry name" value="REVERSE TRANSCRIPTASE DOMAIN-CONTAINING PROTEIN-RELATED"/>
    <property type="match status" value="1"/>
</dbReference>
<dbReference type="PANTHER" id="PTHR31635:SF196">
    <property type="entry name" value="REVERSE TRANSCRIPTASE DOMAIN-CONTAINING PROTEIN-RELATED"/>
    <property type="match status" value="1"/>
</dbReference>
<gene>
    <name evidence="1" type="ORF">AXG93_3253s1010</name>
</gene>
<accession>A0A176WPF3</accession>